<organism evidence="1 2">
    <name type="scientific">Amborella trichopoda</name>
    <dbReference type="NCBI Taxonomy" id="13333"/>
    <lineage>
        <taxon>Eukaryota</taxon>
        <taxon>Viridiplantae</taxon>
        <taxon>Streptophyta</taxon>
        <taxon>Embryophyta</taxon>
        <taxon>Tracheophyta</taxon>
        <taxon>Spermatophyta</taxon>
        <taxon>Magnoliopsida</taxon>
        <taxon>Amborellales</taxon>
        <taxon>Amborellaceae</taxon>
        <taxon>Amborella</taxon>
    </lineage>
</organism>
<proteinExistence type="predicted"/>
<protein>
    <submittedName>
        <fullName evidence="1">Uncharacterized protein</fullName>
    </submittedName>
</protein>
<dbReference type="Gramene" id="ERM98447">
    <property type="protein sequence ID" value="ERM98447"/>
    <property type="gene ID" value="AMTR_s00072p00140370"/>
</dbReference>
<evidence type="ECO:0000313" key="1">
    <source>
        <dbReference type="EMBL" id="ERM98447.1"/>
    </source>
</evidence>
<gene>
    <name evidence="1" type="ORF">AMTR_s00072p00140370</name>
</gene>
<dbReference type="AlphaFoldDB" id="W1NRF3"/>
<dbReference type="Proteomes" id="UP000017836">
    <property type="component" value="Unassembled WGS sequence"/>
</dbReference>
<sequence length="74" mass="8381">MREEEFQNVGSPPKMSSFRTDVRLHNSFHDSSSIMDMSMRISHNGLLGRRGEGVEDGQLRFGSSNEVGRAYYAQ</sequence>
<evidence type="ECO:0000313" key="2">
    <source>
        <dbReference type="Proteomes" id="UP000017836"/>
    </source>
</evidence>
<keyword evidence="2" id="KW-1185">Reference proteome</keyword>
<dbReference type="HOGENOM" id="CLU_2695058_0_0_1"/>
<name>W1NRF3_AMBTC</name>
<dbReference type="EMBL" id="KI395332">
    <property type="protein sequence ID" value="ERM98447.1"/>
    <property type="molecule type" value="Genomic_DNA"/>
</dbReference>
<accession>W1NRF3</accession>
<reference evidence="2" key="1">
    <citation type="journal article" date="2013" name="Science">
        <title>The Amborella genome and the evolution of flowering plants.</title>
        <authorList>
            <consortium name="Amborella Genome Project"/>
        </authorList>
    </citation>
    <scope>NUCLEOTIDE SEQUENCE [LARGE SCALE GENOMIC DNA]</scope>
</reference>
<feature type="non-terminal residue" evidence="1">
    <location>
        <position position="74"/>
    </location>
</feature>